<proteinExistence type="predicted"/>
<keyword evidence="2" id="KW-1185">Reference proteome</keyword>
<dbReference type="RefSeq" id="WP_085437423.1">
    <property type="nucleotide sequence ID" value="NZ_BAAAVT010000007.1"/>
</dbReference>
<comment type="caution">
    <text evidence="1">The sequence shown here is derived from an EMBL/GenBank/DDBJ whole genome shotgun (WGS) entry which is preliminary data.</text>
</comment>
<organism evidence="1 2">
    <name type="scientific">Nesterenkonia aethiopica</name>
    <dbReference type="NCBI Taxonomy" id="269144"/>
    <lineage>
        <taxon>Bacteria</taxon>
        <taxon>Bacillati</taxon>
        <taxon>Actinomycetota</taxon>
        <taxon>Actinomycetes</taxon>
        <taxon>Micrococcales</taxon>
        <taxon>Micrococcaceae</taxon>
        <taxon>Nesterenkonia</taxon>
    </lineage>
</organism>
<sequence>MADPHPATRARGALLRTGGATAAALALLTLSACTTDASEADPESKTFDYDGDALSIETHEVATHVVAADRDDILVTRWFAKTAGFEKLVWTLDGDTLEIDAGCHGIAVCDARFDVEVPHGIDVEVDGEPIDLASR</sequence>
<evidence type="ECO:0008006" key="3">
    <source>
        <dbReference type="Google" id="ProtNLM"/>
    </source>
</evidence>
<name>A0ABP6LYH6_9MICC</name>
<dbReference type="Proteomes" id="UP001500236">
    <property type="component" value="Unassembled WGS sequence"/>
</dbReference>
<accession>A0ABP6LYH6</accession>
<gene>
    <name evidence="1" type="ORF">GCM10010529_12770</name>
</gene>
<evidence type="ECO:0000313" key="2">
    <source>
        <dbReference type="Proteomes" id="UP001500236"/>
    </source>
</evidence>
<evidence type="ECO:0000313" key="1">
    <source>
        <dbReference type="EMBL" id="GAA3060599.1"/>
    </source>
</evidence>
<protein>
    <recommendedName>
        <fullName evidence="3">Lipoprotein</fullName>
    </recommendedName>
</protein>
<reference evidence="2" key="1">
    <citation type="journal article" date="2019" name="Int. J. Syst. Evol. Microbiol.">
        <title>The Global Catalogue of Microorganisms (GCM) 10K type strain sequencing project: providing services to taxonomists for standard genome sequencing and annotation.</title>
        <authorList>
            <consortium name="The Broad Institute Genomics Platform"/>
            <consortium name="The Broad Institute Genome Sequencing Center for Infectious Disease"/>
            <person name="Wu L."/>
            <person name="Ma J."/>
        </authorList>
    </citation>
    <scope>NUCLEOTIDE SEQUENCE [LARGE SCALE GENOMIC DNA]</scope>
    <source>
        <strain evidence="2">JCM 14309</strain>
    </source>
</reference>
<dbReference type="EMBL" id="BAAAVT010000007">
    <property type="protein sequence ID" value="GAA3060599.1"/>
    <property type="molecule type" value="Genomic_DNA"/>
</dbReference>